<sequence length="169" mass="19362">MRIYDQIIQCTSRRYGSKTQETETSSESEDSTDSSSVTNDKITSCKYLSLAMLFSLYCQFYYLAVPNTGLFLTSIIHWRKPELGLRRTIDMGMTFVNFLMHAIHSFNINSMCFFVCMCGAILIFVLYFAGKRFSYNSYSTLCHLLIHTTGTMSALAIYYISKSNLIDHS</sequence>
<dbReference type="OrthoDB" id="369406at2759"/>
<keyword evidence="2" id="KW-0472">Membrane</keyword>
<dbReference type="OMA" id="TSIIHWR"/>
<dbReference type="KEGG" id="pcy:PCYB_011830"/>
<name>K6URH4_PLACD</name>
<dbReference type="eggNOG" id="ENOG502SFTX">
    <property type="taxonomic scope" value="Eukaryota"/>
</dbReference>
<organism evidence="3 4">
    <name type="scientific">Plasmodium cynomolgi (strain B)</name>
    <dbReference type="NCBI Taxonomy" id="1120755"/>
    <lineage>
        <taxon>Eukaryota</taxon>
        <taxon>Sar</taxon>
        <taxon>Alveolata</taxon>
        <taxon>Apicomplexa</taxon>
        <taxon>Aconoidasida</taxon>
        <taxon>Haemosporida</taxon>
        <taxon>Plasmodiidae</taxon>
        <taxon>Plasmodium</taxon>
        <taxon>Plasmodium (Plasmodium)</taxon>
    </lineage>
</organism>
<evidence type="ECO:0000313" key="4">
    <source>
        <dbReference type="Proteomes" id="UP000006319"/>
    </source>
</evidence>
<feature type="transmembrane region" description="Helical" evidence="2">
    <location>
        <begin position="47"/>
        <end position="64"/>
    </location>
</feature>
<dbReference type="AlphaFoldDB" id="K6URH4"/>
<keyword evidence="2" id="KW-1133">Transmembrane helix</keyword>
<keyword evidence="4" id="KW-1185">Reference proteome</keyword>
<dbReference type="EMBL" id="DF157093">
    <property type="protein sequence ID" value="GAB64450.1"/>
    <property type="molecule type" value="Genomic_DNA"/>
</dbReference>
<gene>
    <name evidence="3" type="ORF">PCYB_011830</name>
</gene>
<proteinExistence type="predicted"/>
<dbReference type="VEuPathDB" id="PlasmoDB:PCYB_011830"/>
<dbReference type="GeneID" id="14691039"/>
<accession>K6URH4</accession>
<dbReference type="RefSeq" id="XP_004220737.1">
    <property type="nucleotide sequence ID" value="XM_004220689.1"/>
</dbReference>
<evidence type="ECO:0000256" key="2">
    <source>
        <dbReference type="SAM" id="Phobius"/>
    </source>
</evidence>
<feature type="transmembrane region" description="Helical" evidence="2">
    <location>
        <begin position="108"/>
        <end position="129"/>
    </location>
</feature>
<evidence type="ECO:0000256" key="1">
    <source>
        <dbReference type="SAM" id="MobiDB-lite"/>
    </source>
</evidence>
<feature type="transmembrane region" description="Helical" evidence="2">
    <location>
        <begin position="141"/>
        <end position="160"/>
    </location>
</feature>
<reference evidence="3 4" key="1">
    <citation type="journal article" date="2012" name="Nat. Genet.">
        <title>Plasmodium cynomolgi genome sequences provide insight into Plasmodium vivax and the monkey malaria clade.</title>
        <authorList>
            <person name="Tachibana S."/>
            <person name="Sullivan S.A."/>
            <person name="Kawai S."/>
            <person name="Nakamura S."/>
            <person name="Kim H.R."/>
            <person name="Goto N."/>
            <person name="Arisue N."/>
            <person name="Palacpac N.M.Q."/>
            <person name="Honma H."/>
            <person name="Yagi M."/>
            <person name="Tougan T."/>
            <person name="Katakai Y."/>
            <person name="Kaneko O."/>
            <person name="Mita T."/>
            <person name="Kita K."/>
            <person name="Yasutomi Y."/>
            <person name="Sutton P.L."/>
            <person name="Shakhbatyan R."/>
            <person name="Horii T."/>
            <person name="Yasunaga T."/>
            <person name="Barnwell J.W."/>
            <person name="Escalante A.A."/>
            <person name="Carlton J.M."/>
            <person name="Tanabe K."/>
        </authorList>
    </citation>
    <scope>NUCLEOTIDE SEQUENCE [LARGE SCALE GENOMIC DNA]</scope>
    <source>
        <strain evidence="3 4">B</strain>
    </source>
</reference>
<feature type="region of interest" description="Disordered" evidence="1">
    <location>
        <begin position="14"/>
        <end position="38"/>
    </location>
</feature>
<protein>
    <submittedName>
        <fullName evidence="3">Uncharacterized protein</fullName>
    </submittedName>
</protein>
<dbReference type="Proteomes" id="UP000006319">
    <property type="component" value="Chromosome 1"/>
</dbReference>
<dbReference type="PhylomeDB" id="K6URH4"/>
<keyword evidence="2" id="KW-0812">Transmembrane</keyword>
<evidence type="ECO:0000313" key="3">
    <source>
        <dbReference type="EMBL" id="GAB64450.1"/>
    </source>
</evidence>